<dbReference type="Gene3D" id="1.10.10.1150">
    <property type="entry name" value="Coenzyme PQQ synthesis protein D (PqqD)"/>
    <property type="match status" value="1"/>
</dbReference>
<dbReference type="Proteomes" id="UP000823201">
    <property type="component" value="Unassembled WGS sequence"/>
</dbReference>
<comment type="caution">
    <text evidence="1">The sequence shown here is derived from an EMBL/GenBank/DDBJ whole genome shotgun (WGS) entry which is preliminary data.</text>
</comment>
<dbReference type="InterPro" id="IPR041881">
    <property type="entry name" value="PqqD_sf"/>
</dbReference>
<accession>A0ABS2QCU5</accession>
<dbReference type="EMBL" id="JAFBEV010000037">
    <property type="protein sequence ID" value="MBM7659135.1"/>
    <property type="molecule type" value="Genomic_DNA"/>
</dbReference>
<name>A0ABS2QCU5_9BACL</name>
<evidence type="ECO:0000313" key="1">
    <source>
        <dbReference type="EMBL" id="MBM7659135.1"/>
    </source>
</evidence>
<sequence length="96" mass="11141">MKTFYIKKKNYETIRFDDEENVTIINLDDSMVTNLNRAGGNCWRLLDQKQDVDTLAMALLADQNSSERDSIDIDQLKRDIQDFLDQMVDCGLVDYA</sequence>
<reference evidence="1 2" key="1">
    <citation type="submission" date="2021-01" db="EMBL/GenBank/DDBJ databases">
        <title>Genomic Encyclopedia of Type Strains, Phase IV (KMG-IV): sequencing the most valuable type-strain genomes for metagenomic binning, comparative biology and taxonomic classification.</title>
        <authorList>
            <person name="Goeker M."/>
        </authorList>
    </citation>
    <scope>NUCLEOTIDE SEQUENCE [LARGE SCALE GENOMIC DNA]</scope>
    <source>
        <strain evidence="1 2">DSM 100968</strain>
    </source>
</reference>
<evidence type="ECO:0000313" key="2">
    <source>
        <dbReference type="Proteomes" id="UP000823201"/>
    </source>
</evidence>
<proteinExistence type="predicted"/>
<dbReference type="Pfam" id="PF05402">
    <property type="entry name" value="PqqD"/>
    <property type="match status" value="1"/>
</dbReference>
<evidence type="ECO:0008006" key="3">
    <source>
        <dbReference type="Google" id="ProtNLM"/>
    </source>
</evidence>
<protein>
    <recommendedName>
        <fullName evidence="3">PqqD family protein</fullName>
    </recommendedName>
</protein>
<dbReference type="InterPro" id="IPR008792">
    <property type="entry name" value="PQQD"/>
</dbReference>
<organism evidence="1 2">
    <name type="scientific">Sporolactobacillus spathodeae</name>
    <dbReference type="NCBI Taxonomy" id="1465502"/>
    <lineage>
        <taxon>Bacteria</taxon>
        <taxon>Bacillati</taxon>
        <taxon>Bacillota</taxon>
        <taxon>Bacilli</taxon>
        <taxon>Bacillales</taxon>
        <taxon>Sporolactobacillaceae</taxon>
        <taxon>Sporolactobacillus</taxon>
    </lineage>
</organism>
<dbReference type="RefSeq" id="WP_205007676.1">
    <property type="nucleotide sequence ID" value="NZ_CBCRXA010000036.1"/>
</dbReference>
<keyword evidence="2" id="KW-1185">Reference proteome</keyword>
<gene>
    <name evidence="1" type="ORF">JOC27_002640</name>
</gene>